<comment type="similarity">
    <text evidence="1">Belongs to the HypD family.</text>
</comment>
<evidence type="ECO:0000313" key="5">
    <source>
        <dbReference type="Proteomes" id="UP000595897"/>
    </source>
</evidence>
<dbReference type="KEGG" id="ahb:bsdtb5_25380"/>
<gene>
    <name evidence="4" type="primary">hypD</name>
    <name evidence="4" type="ORF">bsdtb5_25380</name>
</gene>
<dbReference type="GO" id="GO:0005506">
    <property type="term" value="F:iron ion binding"/>
    <property type="evidence" value="ECO:0007669"/>
    <property type="project" value="TreeGrafter"/>
</dbReference>
<dbReference type="GO" id="GO:0051604">
    <property type="term" value="P:protein maturation"/>
    <property type="evidence" value="ECO:0007669"/>
    <property type="project" value="TreeGrafter"/>
</dbReference>
<evidence type="ECO:0000256" key="2">
    <source>
        <dbReference type="ARBA" id="ARBA00022723"/>
    </source>
</evidence>
<evidence type="ECO:0000313" key="4">
    <source>
        <dbReference type="EMBL" id="BCN31243.1"/>
    </source>
</evidence>
<dbReference type="AlphaFoldDB" id="A0A7R7EM27"/>
<dbReference type="InterPro" id="IPR042243">
    <property type="entry name" value="HypD_1"/>
</dbReference>
<dbReference type="Gene3D" id="6.10.20.100">
    <property type="match status" value="1"/>
</dbReference>
<keyword evidence="5" id="KW-1185">Reference proteome</keyword>
<dbReference type="InterPro" id="IPR002780">
    <property type="entry name" value="Hyd_form_HypD"/>
</dbReference>
<dbReference type="InterPro" id="IPR042244">
    <property type="entry name" value="HypD_2_sf"/>
</dbReference>
<dbReference type="GO" id="GO:0051539">
    <property type="term" value="F:4 iron, 4 sulfur cluster binding"/>
    <property type="evidence" value="ECO:0007669"/>
    <property type="project" value="TreeGrafter"/>
</dbReference>
<accession>A0A7R7EM27</accession>
<organism evidence="4 5">
    <name type="scientific">Anaeromicropila herbilytica</name>
    <dbReference type="NCBI Taxonomy" id="2785025"/>
    <lineage>
        <taxon>Bacteria</taxon>
        <taxon>Bacillati</taxon>
        <taxon>Bacillota</taxon>
        <taxon>Clostridia</taxon>
        <taxon>Lachnospirales</taxon>
        <taxon>Lachnospiraceae</taxon>
        <taxon>Anaeromicropila</taxon>
    </lineage>
</organism>
<dbReference type="Pfam" id="PF01924">
    <property type="entry name" value="HypD"/>
    <property type="match status" value="1"/>
</dbReference>
<dbReference type="RefSeq" id="WP_271712380.1">
    <property type="nucleotide sequence ID" value="NZ_AP024169.1"/>
</dbReference>
<protein>
    <submittedName>
        <fullName evidence="4">Hydrogenase formation protein HypD</fullName>
    </submittedName>
</protein>
<reference evidence="4 5" key="1">
    <citation type="submission" date="2020-11" db="EMBL/GenBank/DDBJ databases">
        <title>Draft genome sequencing of a Lachnospiraceae strain isolated from anoxic soil subjected to BSD treatment.</title>
        <authorList>
            <person name="Uek A."/>
            <person name="Tonouchi A."/>
        </authorList>
    </citation>
    <scope>NUCLEOTIDE SEQUENCE [LARGE SCALE GENOMIC DNA]</scope>
    <source>
        <strain evidence="4 5">TB5</strain>
    </source>
</reference>
<dbReference type="NCBIfam" id="TIGR00075">
    <property type="entry name" value="hypD"/>
    <property type="match status" value="1"/>
</dbReference>
<dbReference type="EMBL" id="AP024169">
    <property type="protein sequence ID" value="BCN31243.1"/>
    <property type="molecule type" value="Genomic_DNA"/>
</dbReference>
<dbReference type="PIRSF" id="PIRSF005622">
    <property type="entry name" value="Hydrgn_mat_hypD"/>
    <property type="match status" value="1"/>
</dbReference>
<keyword evidence="3" id="KW-0408">Iron</keyword>
<dbReference type="Gene3D" id="3.40.50.11740">
    <property type="entry name" value="HypD, alpha/beta domain 2"/>
    <property type="match status" value="2"/>
</dbReference>
<dbReference type="GO" id="GO:0070025">
    <property type="term" value="F:carbon monoxide binding"/>
    <property type="evidence" value="ECO:0007669"/>
    <property type="project" value="TreeGrafter"/>
</dbReference>
<dbReference type="PANTHER" id="PTHR30149">
    <property type="entry name" value="HYDROGENASE PROTEIN ASSEMBLY PROTEIN HYPD"/>
    <property type="match status" value="1"/>
</dbReference>
<name>A0A7R7EM27_9FIRM</name>
<dbReference type="Proteomes" id="UP000595897">
    <property type="component" value="Chromosome"/>
</dbReference>
<keyword evidence="2" id="KW-0479">Metal-binding</keyword>
<sequence length="366" mass="41213">MGKYLRIEEMLSSIHNMDGDSYTIMEVCGSHTEAIKKYGIGELVKPQIRLLSGPGCPVCVTSEDYIDKAIELTKVKDIIITTFGDMLRVKGRKENLLEQKEKGRDIRVLYTPIDAIDLARAHMNKEIIFLAVGFETTAPIIALAIKKARQEKLHNLSFYIGLKRMKPILRYIFNDSDHGIKGLICPGHVASVVGEHYFEFISKEYGISGVIAGFESKDVVQALYYLSLNKEKSGYFNNLYRQCVSYQGNQKAIELMEEVFDDCDAKLRGIGIIEGAGFHIQKEYVEYDASVRYQLEEHNVNKMTDKEINKCQDIKRNKCVCSDILLGKSEPKDCPLYGGKCTPEHPVGPCMISGEGSCAISYKYLV</sequence>
<dbReference type="PANTHER" id="PTHR30149:SF0">
    <property type="entry name" value="HYDROGENASE MATURATION FACTOR HYPD"/>
    <property type="match status" value="1"/>
</dbReference>
<evidence type="ECO:0000256" key="3">
    <source>
        <dbReference type="ARBA" id="ARBA00023004"/>
    </source>
</evidence>
<proteinExistence type="inferred from homology"/>
<evidence type="ECO:0000256" key="1">
    <source>
        <dbReference type="ARBA" id="ARBA00007888"/>
    </source>
</evidence>